<feature type="signal peptide" evidence="1">
    <location>
        <begin position="1"/>
        <end position="22"/>
    </location>
</feature>
<keyword evidence="1" id="KW-0732">Signal</keyword>
<evidence type="ECO:0000313" key="3">
    <source>
        <dbReference type="Proteomes" id="UP000192756"/>
    </source>
</evidence>
<feature type="chain" id="PRO_5012619302" description="Neutral/alkaline non-lysosomal ceramidase, N-terminal" evidence="1">
    <location>
        <begin position="23"/>
        <end position="460"/>
    </location>
</feature>
<evidence type="ECO:0000313" key="2">
    <source>
        <dbReference type="EMBL" id="SMC65427.1"/>
    </source>
</evidence>
<evidence type="ECO:0000256" key="1">
    <source>
        <dbReference type="SAM" id="SignalP"/>
    </source>
</evidence>
<name>A0A1W2AXE9_9SPHI</name>
<sequence>MQVKKIIILYLLLGCFALDIRAAVTPVDSLKQQVAGLSLSTFDVDATPPVGSHLTYDPMVNSWDLGLRAKGFVLLGAGKPIVVCSVDWIGISNDSQDEFKKAIANAAGTTPDHVAVHAIHQHDAPTSDFGAEKILLAAGINPRSFEGAFSRELIRRLDIAVKNSLAQAQPITHLGLGAARVYNVSSNRRIIGADGLVKASRTSATKDSAIRAEPEGLIDPMVSLISFWNKDKPVAVLSYYATHPQSYYRTGVANPDFPGIARFMRQLAVPEALHIHFNGAGGNITAGKYNDGAKINRMILAQRLADGMKRAWDSTKKEPISAAQVHWAIAPISIPLKADVGTMEQKMRTETPVFLANNMSKLVLLHRQQAGKKIDLTCLTLGNARILHLPGEPFIEYQLAAKAYRKDLFVAVAGYGDYGPGYICNEEGYKQGGYEAGQASAANPEIEKVLMNAIHKLLKN</sequence>
<dbReference type="RefSeq" id="WP_200815620.1">
    <property type="nucleotide sequence ID" value="NZ_FWXT01000001.1"/>
</dbReference>
<organism evidence="2 3">
    <name type="scientific">Pedobacter africanus</name>
    <dbReference type="NCBI Taxonomy" id="151894"/>
    <lineage>
        <taxon>Bacteria</taxon>
        <taxon>Pseudomonadati</taxon>
        <taxon>Bacteroidota</taxon>
        <taxon>Sphingobacteriia</taxon>
        <taxon>Sphingobacteriales</taxon>
        <taxon>Sphingobacteriaceae</taxon>
        <taxon>Pedobacter</taxon>
    </lineage>
</organism>
<evidence type="ECO:0008006" key="4">
    <source>
        <dbReference type="Google" id="ProtNLM"/>
    </source>
</evidence>
<proteinExistence type="predicted"/>
<dbReference type="STRING" id="151894.SAMN04488524_1736"/>
<keyword evidence="3" id="KW-1185">Reference proteome</keyword>
<dbReference type="AlphaFoldDB" id="A0A1W2AXE9"/>
<gene>
    <name evidence="2" type="ORF">SAMN04488524_1736</name>
</gene>
<accession>A0A1W2AXE9</accession>
<dbReference type="EMBL" id="FWXT01000001">
    <property type="protein sequence ID" value="SMC65427.1"/>
    <property type="molecule type" value="Genomic_DNA"/>
</dbReference>
<protein>
    <recommendedName>
        <fullName evidence="4">Neutral/alkaline non-lysosomal ceramidase, N-terminal</fullName>
    </recommendedName>
</protein>
<dbReference type="Proteomes" id="UP000192756">
    <property type="component" value="Unassembled WGS sequence"/>
</dbReference>
<reference evidence="3" key="1">
    <citation type="submission" date="2017-04" db="EMBL/GenBank/DDBJ databases">
        <authorList>
            <person name="Varghese N."/>
            <person name="Submissions S."/>
        </authorList>
    </citation>
    <scope>NUCLEOTIDE SEQUENCE [LARGE SCALE GENOMIC DNA]</scope>
    <source>
        <strain evidence="3">DSM 12126</strain>
    </source>
</reference>